<evidence type="ECO:0000313" key="5">
    <source>
        <dbReference type="EMBL" id="MDQ0155006.1"/>
    </source>
</evidence>
<dbReference type="RefSeq" id="WP_307149589.1">
    <property type="nucleotide sequence ID" value="NZ_JAUSTU010000005.1"/>
</dbReference>
<feature type="domain" description="AMP-dependent synthetase/ligase" evidence="3">
    <location>
        <begin position="30"/>
        <end position="405"/>
    </location>
</feature>
<dbReference type="InterPro" id="IPR042099">
    <property type="entry name" value="ANL_N_sf"/>
</dbReference>
<dbReference type="InterPro" id="IPR045851">
    <property type="entry name" value="AMP-bd_C_sf"/>
</dbReference>
<dbReference type="PROSITE" id="PS00455">
    <property type="entry name" value="AMP_BINDING"/>
    <property type="match status" value="1"/>
</dbReference>
<dbReference type="Gene3D" id="3.40.50.12780">
    <property type="entry name" value="N-terminal domain of ligase-like"/>
    <property type="match status" value="1"/>
</dbReference>
<name>A0ABT9V235_9BACL</name>
<dbReference type="PANTHER" id="PTHR43201:SF5">
    <property type="entry name" value="MEDIUM-CHAIN ACYL-COA LIGASE ACSF2, MITOCHONDRIAL"/>
    <property type="match status" value="1"/>
</dbReference>
<dbReference type="InterPro" id="IPR020845">
    <property type="entry name" value="AMP-binding_CS"/>
</dbReference>
<reference evidence="5 6" key="1">
    <citation type="submission" date="2023-07" db="EMBL/GenBank/DDBJ databases">
        <title>Genomic Encyclopedia of Type Strains, Phase IV (KMG-IV): sequencing the most valuable type-strain genomes for metagenomic binning, comparative biology and taxonomic classification.</title>
        <authorList>
            <person name="Goeker M."/>
        </authorList>
    </citation>
    <scope>NUCLEOTIDE SEQUENCE [LARGE SCALE GENOMIC DNA]</scope>
    <source>
        <strain evidence="5 6">DSM 23948</strain>
    </source>
</reference>
<protein>
    <submittedName>
        <fullName evidence="5">Acyl-CoA synthetase</fullName>
        <ecNumber evidence="5">6.2.1.-</ecNumber>
    </submittedName>
</protein>
<evidence type="ECO:0000256" key="2">
    <source>
        <dbReference type="ARBA" id="ARBA00022598"/>
    </source>
</evidence>
<evidence type="ECO:0000259" key="3">
    <source>
        <dbReference type="Pfam" id="PF00501"/>
    </source>
</evidence>
<dbReference type="Gene3D" id="3.30.300.30">
    <property type="match status" value="1"/>
</dbReference>
<evidence type="ECO:0000313" key="6">
    <source>
        <dbReference type="Proteomes" id="UP001231362"/>
    </source>
</evidence>
<dbReference type="Pfam" id="PF00501">
    <property type="entry name" value="AMP-binding"/>
    <property type="match status" value="1"/>
</dbReference>
<keyword evidence="6" id="KW-1185">Reference proteome</keyword>
<gene>
    <name evidence="5" type="ORF">J2S07_001310</name>
</gene>
<sequence>MLPGTVLNLSRKKLYYDQGYWTSDTVFDYFQRTVDKHSNRIAVVDNNDKFSYKELYEQVIKASFILKKLKVSSGDFVSVQLPNWAENIILYLACARIGAIYNPIPISARDEDVKYILNLCESKLFVVPELFRNFNYVEMVHRIKHEVNVKQFLIVDKDRHKKNNNYNHSFALFHILIESNIFDENVTLEHISADSPLIVLFTSGTESKPKGVIHSHNTVLFGERSMCQVLSISQKDAVFLPSPMSHASGFLHGVNMPLLVGAKIVLMDQFNSSKALKLLSSEKCTFSIGATPFLYDLLNEFPLGDPKNNLIHLRFFICGGAPIPRHLVNQAHQFGFKVLASYGSTESPPHTISRLQDNLEILASTDGKPLPGIEVKIVDEDRKTLPIGAIGEESSRGPNVFLGYFKQLEWTKKYLDEEGWYYSGDLCQLKPNNYLQVVGRRKDIIIRGGQNISPSEIEGILHKHPKVYNISIAPIPDPRLGEKCCAFVVPRKGQDFSFDEMIHYLNREGIAKYKYPEKLILLDSLPTTSSGKVQKFKLREMLQELEEIKNEQTN</sequence>
<dbReference type="SUPFAM" id="SSF56801">
    <property type="entry name" value="Acetyl-CoA synthetase-like"/>
    <property type="match status" value="1"/>
</dbReference>
<organism evidence="5 6">
    <name type="scientific">Anoxybacillus andreesenii</name>
    <dbReference type="NCBI Taxonomy" id="1325932"/>
    <lineage>
        <taxon>Bacteria</taxon>
        <taxon>Bacillati</taxon>
        <taxon>Bacillota</taxon>
        <taxon>Bacilli</taxon>
        <taxon>Bacillales</taxon>
        <taxon>Anoxybacillaceae</taxon>
        <taxon>Anoxybacillus</taxon>
    </lineage>
</organism>
<comment type="caution">
    <text evidence="5">The sequence shown here is derived from an EMBL/GenBank/DDBJ whole genome shotgun (WGS) entry which is preliminary data.</text>
</comment>
<dbReference type="EMBL" id="JAUSTU010000005">
    <property type="protein sequence ID" value="MDQ0155006.1"/>
    <property type="molecule type" value="Genomic_DNA"/>
</dbReference>
<dbReference type="Pfam" id="PF13193">
    <property type="entry name" value="AMP-binding_C"/>
    <property type="match status" value="1"/>
</dbReference>
<feature type="domain" description="AMP-binding enzyme C-terminal" evidence="4">
    <location>
        <begin position="456"/>
        <end position="532"/>
    </location>
</feature>
<evidence type="ECO:0000259" key="4">
    <source>
        <dbReference type="Pfam" id="PF13193"/>
    </source>
</evidence>
<comment type="similarity">
    <text evidence="1">Belongs to the ATP-dependent AMP-binding enzyme family.</text>
</comment>
<evidence type="ECO:0000256" key="1">
    <source>
        <dbReference type="ARBA" id="ARBA00006432"/>
    </source>
</evidence>
<dbReference type="Proteomes" id="UP001231362">
    <property type="component" value="Unassembled WGS sequence"/>
</dbReference>
<proteinExistence type="inferred from homology"/>
<dbReference type="InterPro" id="IPR000873">
    <property type="entry name" value="AMP-dep_synth/lig_dom"/>
</dbReference>
<accession>A0ABT9V235</accession>
<dbReference type="InterPro" id="IPR025110">
    <property type="entry name" value="AMP-bd_C"/>
</dbReference>
<keyword evidence="2 5" id="KW-0436">Ligase</keyword>
<dbReference type="PANTHER" id="PTHR43201">
    <property type="entry name" value="ACYL-COA SYNTHETASE"/>
    <property type="match status" value="1"/>
</dbReference>
<dbReference type="EC" id="6.2.1.-" evidence="5"/>
<dbReference type="GO" id="GO:0016874">
    <property type="term" value="F:ligase activity"/>
    <property type="evidence" value="ECO:0007669"/>
    <property type="project" value="UniProtKB-KW"/>
</dbReference>